<feature type="transmembrane region" description="Helical" evidence="1">
    <location>
        <begin position="104"/>
        <end position="124"/>
    </location>
</feature>
<dbReference type="RefSeq" id="WP_107845124.1">
    <property type="nucleotide sequence ID" value="NZ_QBKS01000001.1"/>
</dbReference>
<protein>
    <submittedName>
        <fullName evidence="2">Putative membrane protein</fullName>
    </submittedName>
</protein>
<proteinExistence type="predicted"/>
<feature type="transmembrane region" description="Helical" evidence="1">
    <location>
        <begin position="70"/>
        <end position="92"/>
    </location>
</feature>
<dbReference type="AlphaFoldDB" id="A0A2T6BLQ2"/>
<evidence type="ECO:0000313" key="3">
    <source>
        <dbReference type="Proteomes" id="UP000243978"/>
    </source>
</evidence>
<sequence length="164" mass="18090">MSRRLELIAEMTPAIWVHLICVVAALILGAFVLWRRKGDARHRMLGRIWVGLMAVGALSSFAIREINPGGFSPIHLLSVYTLCSLVLGVLAVRARPARVRAHQNFMRSLYASGLLIAGAFTFLPQRLLGRLTFGEWIPAINYGVVAVMAGIGTIILVRVMRAER</sequence>
<name>A0A2T6BLQ2_9RHOB</name>
<organism evidence="2 3">
    <name type="scientific">Litoreibacter ponti</name>
    <dbReference type="NCBI Taxonomy" id="1510457"/>
    <lineage>
        <taxon>Bacteria</taxon>
        <taxon>Pseudomonadati</taxon>
        <taxon>Pseudomonadota</taxon>
        <taxon>Alphaproteobacteria</taxon>
        <taxon>Rhodobacterales</taxon>
        <taxon>Roseobacteraceae</taxon>
        <taxon>Litoreibacter</taxon>
    </lineage>
</organism>
<comment type="caution">
    <text evidence="2">The sequence shown here is derived from an EMBL/GenBank/DDBJ whole genome shotgun (WGS) entry which is preliminary data.</text>
</comment>
<dbReference type="InterPro" id="IPR018750">
    <property type="entry name" value="DUF2306_membrane"/>
</dbReference>
<feature type="transmembrane region" description="Helical" evidence="1">
    <location>
        <begin position="15"/>
        <end position="34"/>
    </location>
</feature>
<evidence type="ECO:0000256" key="1">
    <source>
        <dbReference type="SAM" id="Phobius"/>
    </source>
</evidence>
<keyword evidence="1" id="KW-0472">Membrane</keyword>
<feature type="transmembrane region" description="Helical" evidence="1">
    <location>
        <begin position="46"/>
        <end position="64"/>
    </location>
</feature>
<keyword evidence="3" id="KW-1185">Reference proteome</keyword>
<dbReference type="OrthoDB" id="9815686at2"/>
<dbReference type="Proteomes" id="UP000243978">
    <property type="component" value="Unassembled WGS sequence"/>
</dbReference>
<evidence type="ECO:0000313" key="2">
    <source>
        <dbReference type="EMBL" id="PTX56982.1"/>
    </source>
</evidence>
<feature type="transmembrane region" description="Helical" evidence="1">
    <location>
        <begin position="136"/>
        <end position="157"/>
    </location>
</feature>
<dbReference type="EMBL" id="QBKS01000001">
    <property type="protein sequence ID" value="PTX56982.1"/>
    <property type="molecule type" value="Genomic_DNA"/>
</dbReference>
<dbReference type="Pfam" id="PF10067">
    <property type="entry name" value="DUF2306"/>
    <property type="match status" value="1"/>
</dbReference>
<keyword evidence="1" id="KW-0812">Transmembrane</keyword>
<accession>A0A2T6BLQ2</accession>
<reference evidence="2 3" key="1">
    <citation type="submission" date="2018-04" db="EMBL/GenBank/DDBJ databases">
        <title>Genomic Encyclopedia of Archaeal and Bacterial Type Strains, Phase II (KMG-II): from individual species to whole genera.</title>
        <authorList>
            <person name="Goeker M."/>
        </authorList>
    </citation>
    <scope>NUCLEOTIDE SEQUENCE [LARGE SCALE GENOMIC DNA]</scope>
    <source>
        <strain evidence="2 3">DSM 100977</strain>
    </source>
</reference>
<gene>
    <name evidence="2" type="ORF">C8N43_1647</name>
</gene>
<keyword evidence="1" id="KW-1133">Transmembrane helix</keyword>